<dbReference type="EMBL" id="JABBWM010000107">
    <property type="protein sequence ID" value="KAG2090004.1"/>
    <property type="molecule type" value="Genomic_DNA"/>
</dbReference>
<dbReference type="Proteomes" id="UP000823399">
    <property type="component" value="Unassembled WGS sequence"/>
</dbReference>
<dbReference type="AlphaFoldDB" id="A0A9P7JMY0"/>
<evidence type="ECO:0000313" key="2">
    <source>
        <dbReference type="Proteomes" id="UP000823399"/>
    </source>
</evidence>
<reference evidence="1" key="1">
    <citation type="journal article" date="2020" name="New Phytol.">
        <title>Comparative genomics reveals dynamic genome evolution in host specialist ectomycorrhizal fungi.</title>
        <authorList>
            <person name="Lofgren L.A."/>
            <person name="Nguyen N.H."/>
            <person name="Vilgalys R."/>
            <person name="Ruytinx J."/>
            <person name="Liao H.L."/>
            <person name="Branco S."/>
            <person name="Kuo A."/>
            <person name="LaButti K."/>
            <person name="Lipzen A."/>
            <person name="Andreopoulos W."/>
            <person name="Pangilinan J."/>
            <person name="Riley R."/>
            <person name="Hundley H."/>
            <person name="Na H."/>
            <person name="Barry K."/>
            <person name="Grigoriev I.V."/>
            <person name="Stajich J.E."/>
            <person name="Kennedy P.G."/>
        </authorList>
    </citation>
    <scope>NUCLEOTIDE SEQUENCE</scope>
    <source>
        <strain evidence="1">FC423</strain>
    </source>
</reference>
<feature type="non-terminal residue" evidence="1">
    <location>
        <position position="99"/>
    </location>
</feature>
<sequence>WSKPGHREATTKFFKLCRAHKEITRLNVEVHRLHTAIHDEERHMLTVIQKLQVSDPHLGCELQCQHRSRAAINAMHCYRLNHIESLTGFSGVRGVGVRT</sequence>
<evidence type="ECO:0000313" key="1">
    <source>
        <dbReference type="EMBL" id="KAG2090004.1"/>
    </source>
</evidence>
<name>A0A9P7JMY0_9AGAM</name>
<dbReference type="OrthoDB" id="2676448at2759"/>
<gene>
    <name evidence="1" type="ORF">F5147DRAFT_549542</name>
</gene>
<proteinExistence type="predicted"/>
<protein>
    <submittedName>
        <fullName evidence="1">Uncharacterized protein</fullName>
    </submittedName>
</protein>
<dbReference type="RefSeq" id="XP_041286063.1">
    <property type="nucleotide sequence ID" value="XM_041430386.1"/>
</dbReference>
<organism evidence="1 2">
    <name type="scientific">Suillus discolor</name>
    <dbReference type="NCBI Taxonomy" id="1912936"/>
    <lineage>
        <taxon>Eukaryota</taxon>
        <taxon>Fungi</taxon>
        <taxon>Dikarya</taxon>
        <taxon>Basidiomycota</taxon>
        <taxon>Agaricomycotina</taxon>
        <taxon>Agaricomycetes</taxon>
        <taxon>Agaricomycetidae</taxon>
        <taxon>Boletales</taxon>
        <taxon>Suillineae</taxon>
        <taxon>Suillaceae</taxon>
        <taxon>Suillus</taxon>
    </lineage>
</organism>
<comment type="caution">
    <text evidence="1">The sequence shown here is derived from an EMBL/GenBank/DDBJ whole genome shotgun (WGS) entry which is preliminary data.</text>
</comment>
<accession>A0A9P7JMY0</accession>
<keyword evidence="2" id="KW-1185">Reference proteome</keyword>
<dbReference type="GeneID" id="64692645"/>
<feature type="non-terminal residue" evidence="1">
    <location>
        <position position="1"/>
    </location>
</feature>